<dbReference type="Proteomes" id="UP001239445">
    <property type="component" value="Unassembled WGS sequence"/>
</dbReference>
<organism evidence="3 4">
    <name type="scientific">Echria macrotheca</name>
    <dbReference type="NCBI Taxonomy" id="438768"/>
    <lineage>
        <taxon>Eukaryota</taxon>
        <taxon>Fungi</taxon>
        <taxon>Dikarya</taxon>
        <taxon>Ascomycota</taxon>
        <taxon>Pezizomycotina</taxon>
        <taxon>Sordariomycetes</taxon>
        <taxon>Sordariomycetidae</taxon>
        <taxon>Sordariales</taxon>
        <taxon>Schizotheciaceae</taxon>
        <taxon>Echria</taxon>
    </lineage>
</organism>
<keyword evidence="4" id="KW-1185">Reference proteome</keyword>
<keyword evidence="2" id="KW-1133">Transmembrane helix</keyword>
<comment type="caution">
    <text evidence="3">The sequence shown here is derived from an EMBL/GenBank/DDBJ whole genome shotgun (WGS) entry which is preliminary data.</text>
</comment>
<sequence>MDFKHKMSMDQNDGADVSLLPRDNDVELPRFTRRQTPARQLLSYLLTALFGGLVASAIWAVFWPHQLTPSLPLLTDPPPTILECGSTAAEARSMGCKFQTWTYSWVPAPCWDAELNTDFIAVHEQYALPYYEDRNGTTEVAFDDVYTGDLPLLYTVWGSHFWHCAFLMRKFFRRRARFTEATWDYDHAKHCQMWVADPFRYDWKRVNTKAVLVFENCDLSIGFEGIGQANFETIDG</sequence>
<evidence type="ECO:0000256" key="1">
    <source>
        <dbReference type="SAM" id="MobiDB-lite"/>
    </source>
</evidence>
<dbReference type="PANTHER" id="PTHR35896:SF3">
    <property type="entry name" value="MAJOR FACILITATOR SUPERFAMILY TRANSPORTER"/>
    <property type="match status" value="1"/>
</dbReference>
<accession>A0AAJ0F9A4</accession>
<dbReference type="InterPro" id="IPR053008">
    <property type="entry name" value="Phomopsin_biosynth_assoc"/>
</dbReference>
<gene>
    <name evidence="3" type="ORF">QBC47DRAFT_357812</name>
</gene>
<evidence type="ECO:0000313" key="4">
    <source>
        <dbReference type="Proteomes" id="UP001239445"/>
    </source>
</evidence>
<dbReference type="PANTHER" id="PTHR35896">
    <property type="entry name" value="IG-LIKE DOMAIN-CONTAINING PROTEIN"/>
    <property type="match status" value="1"/>
</dbReference>
<dbReference type="AlphaFoldDB" id="A0AAJ0F9A4"/>
<feature type="transmembrane region" description="Helical" evidence="2">
    <location>
        <begin position="151"/>
        <end position="168"/>
    </location>
</feature>
<reference evidence="3" key="1">
    <citation type="submission" date="2023-06" db="EMBL/GenBank/DDBJ databases">
        <title>Genome-scale phylogeny and comparative genomics of the fungal order Sordariales.</title>
        <authorList>
            <consortium name="Lawrence Berkeley National Laboratory"/>
            <person name="Hensen N."/>
            <person name="Bonometti L."/>
            <person name="Westerberg I."/>
            <person name="Brannstrom I.O."/>
            <person name="Guillou S."/>
            <person name="Cros-Aarteil S."/>
            <person name="Calhoun S."/>
            <person name="Haridas S."/>
            <person name="Kuo A."/>
            <person name="Mondo S."/>
            <person name="Pangilinan J."/>
            <person name="Riley R."/>
            <person name="Labutti K."/>
            <person name="Andreopoulos B."/>
            <person name="Lipzen A."/>
            <person name="Chen C."/>
            <person name="Yanf M."/>
            <person name="Daum C."/>
            <person name="Ng V."/>
            <person name="Clum A."/>
            <person name="Steindorff A."/>
            <person name="Ohm R."/>
            <person name="Martin F."/>
            <person name="Silar P."/>
            <person name="Natvig D."/>
            <person name="Lalanne C."/>
            <person name="Gautier V."/>
            <person name="Ament-Velasquez S.L."/>
            <person name="Kruys A."/>
            <person name="Hutchinson M.I."/>
            <person name="Powell A.J."/>
            <person name="Barry K."/>
            <person name="Miller A.N."/>
            <person name="Grigoriev I.V."/>
            <person name="Debuchy R."/>
            <person name="Gladieux P."/>
            <person name="Thoren M.H."/>
            <person name="Johannesson H."/>
        </authorList>
    </citation>
    <scope>NUCLEOTIDE SEQUENCE</scope>
    <source>
        <strain evidence="3">PSN4</strain>
    </source>
</reference>
<protein>
    <submittedName>
        <fullName evidence="3">Uncharacterized protein</fullName>
    </submittedName>
</protein>
<evidence type="ECO:0000313" key="3">
    <source>
        <dbReference type="EMBL" id="KAK1760001.1"/>
    </source>
</evidence>
<keyword evidence="2" id="KW-0472">Membrane</keyword>
<proteinExistence type="predicted"/>
<evidence type="ECO:0000256" key="2">
    <source>
        <dbReference type="SAM" id="Phobius"/>
    </source>
</evidence>
<dbReference type="EMBL" id="MU839828">
    <property type="protein sequence ID" value="KAK1760001.1"/>
    <property type="molecule type" value="Genomic_DNA"/>
</dbReference>
<feature type="transmembrane region" description="Helical" evidence="2">
    <location>
        <begin position="41"/>
        <end position="62"/>
    </location>
</feature>
<name>A0AAJ0F9A4_9PEZI</name>
<feature type="region of interest" description="Disordered" evidence="1">
    <location>
        <begin position="1"/>
        <end position="21"/>
    </location>
</feature>
<keyword evidence="2" id="KW-0812">Transmembrane</keyword>